<evidence type="ECO:0000256" key="2">
    <source>
        <dbReference type="ARBA" id="ARBA00022692"/>
    </source>
</evidence>
<comment type="caution">
    <text evidence="8">The sequence shown here is derived from an EMBL/GenBank/DDBJ whole genome shotgun (WGS) entry which is preliminary data.</text>
</comment>
<feature type="transmembrane region" description="Helical" evidence="6">
    <location>
        <begin position="137"/>
        <end position="157"/>
    </location>
</feature>
<dbReference type="Pfam" id="PF01061">
    <property type="entry name" value="ABC2_membrane"/>
    <property type="match status" value="1"/>
</dbReference>
<dbReference type="Proteomes" id="UP000316500">
    <property type="component" value="Unassembled WGS sequence"/>
</dbReference>
<evidence type="ECO:0000313" key="9">
    <source>
        <dbReference type="Proteomes" id="UP000316500"/>
    </source>
</evidence>
<keyword evidence="6" id="KW-0813">Transport</keyword>
<keyword evidence="4 6" id="KW-0472">Membrane</keyword>
<reference evidence="8 9" key="1">
    <citation type="submission" date="2019-07" db="EMBL/GenBank/DDBJ databases">
        <title>Diversity of Bacteria from Kongsfjorden, Arctic.</title>
        <authorList>
            <person name="Yu Y."/>
        </authorList>
    </citation>
    <scope>NUCLEOTIDE SEQUENCE [LARGE SCALE GENOMIC DNA]</scope>
    <source>
        <strain evidence="8 9">SM1928</strain>
    </source>
</reference>
<dbReference type="OrthoDB" id="670210at2"/>
<dbReference type="GO" id="GO:0140359">
    <property type="term" value="F:ABC-type transporter activity"/>
    <property type="evidence" value="ECO:0007669"/>
    <property type="project" value="InterPro"/>
</dbReference>
<dbReference type="AlphaFoldDB" id="A0A558H434"/>
<evidence type="ECO:0000256" key="3">
    <source>
        <dbReference type="ARBA" id="ARBA00022989"/>
    </source>
</evidence>
<evidence type="ECO:0000256" key="4">
    <source>
        <dbReference type="ARBA" id="ARBA00023136"/>
    </source>
</evidence>
<keyword evidence="3 6" id="KW-1133">Transmembrane helix</keyword>
<dbReference type="PIRSF" id="PIRSF006648">
    <property type="entry name" value="DrrB"/>
    <property type="match status" value="1"/>
</dbReference>
<comment type="similarity">
    <text evidence="6">Belongs to the ABC-2 integral membrane protein family.</text>
</comment>
<gene>
    <name evidence="8" type="ORF">FQP90_07800</name>
</gene>
<dbReference type="PANTHER" id="PTHR43229:SF2">
    <property type="entry name" value="NODULATION PROTEIN J"/>
    <property type="match status" value="1"/>
</dbReference>
<proteinExistence type="inferred from homology"/>
<keyword evidence="6" id="KW-1003">Cell membrane</keyword>
<sequence>MTSASLYVANTGTMVRREVFRTMRTVDSIVISLMVPVGILFAFVWVFGGAIQTGGGYVNYVMPGLLLMCAAFGSSQTAVSVAQDVKSGVVDRFRTMPIAGSTVLAGHVVASTLRNLATSAVLITCALLLGFRPQPTLGSAFAAAALLLAFVLAFTWLSTLAGLLLSPEAASGLTSATIFLPYVSSAFVKPETMPAWLQGFAEHQPFTPVTEALRAFLLGGDAGTSGWSAVAWCLGLGLVGWVGSAVVFRGRRR</sequence>
<evidence type="ECO:0000256" key="5">
    <source>
        <dbReference type="ARBA" id="ARBA00023251"/>
    </source>
</evidence>
<dbReference type="InterPro" id="IPR000412">
    <property type="entry name" value="ABC_2_transport"/>
</dbReference>
<dbReference type="InterPro" id="IPR051784">
    <property type="entry name" value="Nod_factor_ABC_transporter"/>
</dbReference>
<accession>A0A558H434</accession>
<dbReference type="RefSeq" id="WP_144649169.1">
    <property type="nucleotide sequence ID" value="NZ_VNFK01000005.1"/>
</dbReference>
<keyword evidence="2 6" id="KW-0812">Transmembrane</keyword>
<dbReference type="GO" id="GO:0046677">
    <property type="term" value="P:response to antibiotic"/>
    <property type="evidence" value="ECO:0007669"/>
    <property type="project" value="UniProtKB-KW"/>
</dbReference>
<name>A0A558H434_PAENT</name>
<feature type="transmembrane region" description="Helical" evidence="6">
    <location>
        <begin position="229"/>
        <end position="248"/>
    </location>
</feature>
<dbReference type="InterPro" id="IPR047817">
    <property type="entry name" value="ABC2_TM_bact-type"/>
</dbReference>
<evidence type="ECO:0000256" key="1">
    <source>
        <dbReference type="ARBA" id="ARBA00004141"/>
    </source>
</evidence>
<evidence type="ECO:0000256" key="6">
    <source>
        <dbReference type="RuleBase" id="RU361157"/>
    </source>
</evidence>
<organism evidence="8 9">
    <name type="scientific">Paenarthrobacter nitroguajacolicus</name>
    <name type="common">Arthrobacter nitroguajacolicus</name>
    <dbReference type="NCBI Taxonomy" id="211146"/>
    <lineage>
        <taxon>Bacteria</taxon>
        <taxon>Bacillati</taxon>
        <taxon>Actinomycetota</taxon>
        <taxon>Actinomycetes</taxon>
        <taxon>Micrococcales</taxon>
        <taxon>Micrococcaceae</taxon>
        <taxon>Paenarthrobacter</taxon>
    </lineage>
</organism>
<comment type="subcellular location">
    <subcellularLocation>
        <location evidence="6">Cell membrane</location>
        <topology evidence="6">Multi-pass membrane protein</topology>
    </subcellularLocation>
    <subcellularLocation>
        <location evidence="1">Membrane</location>
        <topology evidence="1">Multi-pass membrane protein</topology>
    </subcellularLocation>
</comment>
<dbReference type="InterPro" id="IPR013525">
    <property type="entry name" value="ABC2_TM"/>
</dbReference>
<dbReference type="GO" id="GO:0043190">
    <property type="term" value="C:ATP-binding cassette (ABC) transporter complex"/>
    <property type="evidence" value="ECO:0007669"/>
    <property type="project" value="InterPro"/>
</dbReference>
<dbReference type="PANTHER" id="PTHR43229">
    <property type="entry name" value="NODULATION PROTEIN J"/>
    <property type="match status" value="1"/>
</dbReference>
<dbReference type="PROSITE" id="PS51012">
    <property type="entry name" value="ABC_TM2"/>
    <property type="match status" value="1"/>
</dbReference>
<evidence type="ECO:0000313" key="8">
    <source>
        <dbReference type="EMBL" id="TVU63890.1"/>
    </source>
</evidence>
<keyword evidence="5" id="KW-0046">Antibiotic resistance</keyword>
<feature type="domain" description="ABC transmembrane type-2" evidence="7">
    <location>
        <begin position="27"/>
        <end position="251"/>
    </location>
</feature>
<feature type="transmembrane region" description="Helical" evidence="6">
    <location>
        <begin position="103"/>
        <end position="131"/>
    </location>
</feature>
<dbReference type="EMBL" id="VNFK01000005">
    <property type="protein sequence ID" value="TVU63890.1"/>
    <property type="molecule type" value="Genomic_DNA"/>
</dbReference>
<protein>
    <recommendedName>
        <fullName evidence="6">Transport permease protein</fullName>
    </recommendedName>
</protein>
<evidence type="ECO:0000259" key="7">
    <source>
        <dbReference type="PROSITE" id="PS51012"/>
    </source>
</evidence>
<feature type="transmembrane region" description="Helical" evidence="6">
    <location>
        <begin position="26"/>
        <end position="48"/>
    </location>
</feature>
<comment type="caution">
    <text evidence="6">Lacks conserved residue(s) required for the propagation of feature annotation.</text>
</comment>